<dbReference type="PANTHER" id="PTHR21461:SF9">
    <property type="entry name" value="GLYCOSYLTRANSFERASE FAMILY 92 PROTEIN"/>
    <property type="match status" value="1"/>
</dbReference>
<dbReference type="EMBL" id="CANHGI010000001">
    <property type="protein sequence ID" value="CAI5439825.1"/>
    <property type="molecule type" value="Genomic_DNA"/>
</dbReference>
<evidence type="ECO:0000256" key="9">
    <source>
        <dbReference type="SAM" id="SignalP"/>
    </source>
</evidence>
<keyword evidence="9" id="KW-0732">Signal</keyword>
<comment type="caution">
    <text evidence="10">The sequence shown here is derived from an EMBL/GenBank/DDBJ whole genome shotgun (WGS) entry which is preliminary data.</text>
</comment>
<dbReference type="Pfam" id="PF01697">
    <property type="entry name" value="Glyco_transf_92"/>
    <property type="match status" value="1"/>
</dbReference>
<feature type="chain" id="PRO_5040326459" description="Glycosyltransferase family 92 protein" evidence="9">
    <location>
        <begin position="16"/>
        <end position="436"/>
    </location>
</feature>
<evidence type="ECO:0000256" key="2">
    <source>
        <dbReference type="ARBA" id="ARBA00007647"/>
    </source>
</evidence>
<keyword evidence="11" id="KW-1185">Reference proteome</keyword>
<proteinExistence type="inferred from homology"/>
<comment type="subcellular location">
    <subcellularLocation>
        <location evidence="1">Membrane</location>
        <topology evidence="1">Single-pass membrane protein</topology>
    </subcellularLocation>
</comment>
<keyword evidence="5" id="KW-0812">Transmembrane</keyword>
<keyword evidence="7" id="KW-0472">Membrane</keyword>
<evidence type="ECO:0000313" key="11">
    <source>
        <dbReference type="Proteomes" id="UP001152747"/>
    </source>
</evidence>
<dbReference type="GO" id="GO:0016757">
    <property type="term" value="F:glycosyltransferase activity"/>
    <property type="evidence" value="ECO:0007669"/>
    <property type="project" value="UniProtKB-UniRule"/>
</dbReference>
<organism evidence="10 11">
    <name type="scientific">Caenorhabditis angaria</name>
    <dbReference type="NCBI Taxonomy" id="860376"/>
    <lineage>
        <taxon>Eukaryota</taxon>
        <taxon>Metazoa</taxon>
        <taxon>Ecdysozoa</taxon>
        <taxon>Nematoda</taxon>
        <taxon>Chromadorea</taxon>
        <taxon>Rhabditida</taxon>
        <taxon>Rhabditina</taxon>
        <taxon>Rhabditomorpha</taxon>
        <taxon>Rhabditoidea</taxon>
        <taxon>Rhabditidae</taxon>
        <taxon>Peloderinae</taxon>
        <taxon>Caenorhabditis</taxon>
    </lineage>
</organism>
<evidence type="ECO:0000256" key="6">
    <source>
        <dbReference type="ARBA" id="ARBA00022989"/>
    </source>
</evidence>
<evidence type="ECO:0000256" key="3">
    <source>
        <dbReference type="ARBA" id="ARBA00022676"/>
    </source>
</evidence>
<comment type="similarity">
    <text evidence="2 8">Belongs to the glycosyltransferase 92 family.</text>
</comment>
<feature type="signal peptide" evidence="9">
    <location>
        <begin position="1"/>
        <end position="15"/>
    </location>
</feature>
<evidence type="ECO:0000256" key="8">
    <source>
        <dbReference type="RuleBase" id="RU366017"/>
    </source>
</evidence>
<dbReference type="Proteomes" id="UP001152747">
    <property type="component" value="Unassembled WGS sequence"/>
</dbReference>
<keyword evidence="6" id="KW-1133">Transmembrane helix</keyword>
<evidence type="ECO:0000256" key="5">
    <source>
        <dbReference type="ARBA" id="ARBA00022692"/>
    </source>
</evidence>
<dbReference type="EC" id="2.4.1.-" evidence="8"/>
<reference evidence="10" key="1">
    <citation type="submission" date="2022-11" db="EMBL/GenBank/DDBJ databases">
        <authorList>
            <person name="Kikuchi T."/>
        </authorList>
    </citation>
    <scope>NUCLEOTIDE SEQUENCE</scope>
    <source>
        <strain evidence="10">PS1010</strain>
    </source>
</reference>
<accession>A0A9P1IAP3</accession>
<protein>
    <recommendedName>
        <fullName evidence="8">Glycosyltransferase family 92 protein</fullName>
        <ecNumber evidence="8">2.4.1.-</ecNumber>
    </recommendedName>
</protein>
<dbReference type="GO" id="GO:0005737">
    <property type="term" value="C:cytoplasm"/>
    <property type="evidence" value="ECO:0007669"/>
    <property type="project" value="TreeGrafter"/>
</dbReference>
<evidence type="ECO:0000256" key="7">
    <source>
        <dbReference type="ARBA" id="ARBA00023136"/>
    </source>
</evidence>
<sequence length="436" mass="51850">MFLFHLFFLFSASFQDNCPFEEWNQVNQKTYRNQSIYSEWSKTRRLQMQEGVPPNSLQLVSAFVYSDFIAITTTYVGYKNVGSPVRCRYFDCHRKELRGSTFATTIFPIAVAHCARRANAKFVTLSFENSTSAEDPEPIPLIFRAFSNPPHELAVCSGQFFGREPKWIEVIEHVEHHIMLGATQFYFTILDVSKYDNRIFIYYDRHGISETTTYLLDYNATFQFHELQQNDCFYRSRQHAKWVINIDIDERFFFTPKNIKFIDFLRRIPENYGELSFAVARIVKNEMNIEKNPENPEELEENLLFLKYKNITNPEWYGIKGIFKPLKIHLLFYHFAYGRDEGSKIYTILPEIGYAHHYRSSVPNMVASNWINNYKEFKKIEFDDDYLRILKKRVMNTIQRVYTLKTMRCEDVSYPKIYDMIYEGSCVWKNGTRINK</sequence>
<evidence type="ECO:0000256" key="1">
    <source>
        <dbReference type="ARBA" id="ARBA00004167"/>
    </source>
</evidence>
<gene>
    <name evidence="10" type="ORF">CAMP_LOCUS2462</name>
</gene>
<dbReference type="GO" id="GO:0016020">
    <property type="term" value="C:membrane"/>
    <property type="evidence" value="ECO:0007669"/>
    <property type="project" value="UniProtKB-SubCell"/>
</dbReference>
<dbReference type="OrthoDB" id="2526284at2759"/>
<dbReference type="AlphaFoldDB" id="A0A9P1IAP3"/>
<keyword evidence="4 8" id="KW-0808">Transferase</keyword>
<evidence type="ECO:0000256" key="4">
    <source>
        <dbReference type="ARBA" id="ARBA00022679"/>
    </source>
</evidence>
<name>A0A9P1IAP3_9PELO</name>
<keyword evidence="3 8" id="KW-0328">Glycosyltransferase</keyword>
<dbReference type="PANTHER" id="PTHR21461">
    <property type="entry name" value="GLYCOSYLTRANSFERASE FAMILY 92 PROTEIN"/>
    <property type="match status" value="1"/>
</dbReference>
<dbReference type="InterPro" id="IPR008166">
    <property type="entry name" value="Glyco_transf_92"/>
</dbReference>
<evidence type="ECO:0000313" key="10">
    <source>
        <dbReference type="EMBL" id="CAI5439825.1"/>
    </source>
</evidence>